<dbReference type="InterPro" id="IPR026467">
    <property type="entry name" value="Ser/Gly_Cys_C_dom"/>
</dbReference>
<feature type="transmembrane region" description="Helical" evidence="2">
    <location>
        <begin position="218"/>
        <end position="236"/>
    </location>
</feature>
<dbReference type="EMBL" id="JALMLT010000001">
    <property type="protein sequence ID" value="MDT8758129.1"/>
    <property type="molecule type" value="Genomic_DNA"/>
</dbReference>
<evidence type="ECO:0000256" key="1">
    <source>
        <dbReference type="SAM" id="MobiDB-lite"/>
    </source>
</evidence>
<evidence type="ECO:0000256" key="2">
    <source>
        <dbReference type="SAM" id="Phobius"/>
    </source>
</evidence>
<feature type="compositionally biased region" description="Gly residues" evidence="1">
    <location>
        <begin position="250"/>
        <end position="277"/>
    </location>
</feature>
<accession>A0ABU3N0R0</accession>
<feature type="transmembrane region" description="Helical" evidence="2">
    <location>
        <begin position="167"/>
        <end position="187"/>
    </location>
</feature>
<organism evidence="3">
    <name type="scientific">Sphingomonas psychrotolerans</name>
    <dbReference type="NCBI Taxonomy" id="1327635"/>
    <lineage>
        <taxon>Bacteria</taxon>
        <taxon>Pseudomonadati</taxon>
        <taxon>Pseudomonadota</taxon>
        <taxon>Alphaproteobacteria</taxon>
        <taxon>Sphingomonadales</taxon>
        <taxon>Sphingomonadaceae</taxon>
        <taxon>Sphingomonas</taxon>
    </lineage>
</organism>
<reference evidence="3" key="1">
    <citation type="submission" date="2022-04" db="EMBL/GenBank/DDBJ databases">
        <title>Tomato heritable bacteria conferring resistance against bacterial wilt.</title>
        <authorList>
            <person name="Yin J."/>
        </authorList>
    </citation>
    <scope>NUCLEOTIDE SEQUENCE</scope>
    <source>
        <strain evidence="3">Cra20</strain>
    </source>
</reference>
<gene>
    <name evidence="3" type="ORF">MZO42_05410</name>
</gene>
<feature type="region of interest" description="Disordered" evidence="1">
    <location>
        <begin position="242"/>
        <end position="277"/>
    </location>
</feature>
<proteinExistence type="predicted"/>
<comment type="caution">
    <text evidence="3">The sequence shown here is derived from an EMBL/GenBank/DDBJ whole genome shotgun (WGS) entry which is preliminary data.</text>
</comment>
<dbReference type="NCBIfam" id="TIGR04222">
    <property type="entry name" value="near_uncomplex"/>
    <property type="match status" value="1"/>
</dbReference>
<keyword evidence="2" id="KW-1133">Transmembrane helix</keyword>
<feature type="transmembrane region" description="Helical" evidence="2">
    <location>
        <begin position="12"/>
        <end position="35"/>
    </location>
</feature>
<name>A0ABU3N0R0_9SPHN</name>
<protein>
    <submittedName>
        <fullName evidence="3">TIGR04222 domain-containing membrane protein</fullName>
    </submittedName>
</protein>
<keyword evidence="2" id="KW-0472">Membrane</keyword>
<keyword evidence="2" id="KW-0812">Transmembrane</keyword>
<evidence type="ECO:0000313" key="3">
    <source>
        <dbReference type="EMBL" id="MDT8758129.1"/>
    </source>
</evidence>
<sequence length="277" mass="28856">MSLGPFDLTGGPFLQLYVILLVLTIVAGMAIPRWLRPEGRAPRRIDTDHFAFLAGGGARLAEAVTARLLATRQLVMDGKTFLAGSLAAATPAERSVLALPQPSNWSAVARAIGSHSGAIRERLVSDGLLMDSWTALQLRFWQTAPYALLLAFGWTKLQIGEARGRPVGYLTMLLVITAVFALIRFVLLDRRTRSGQAALAEARSRSERLRRAPAEDEAGLAVALFGTAVLVGSAWGDFHRMRSESSSSGGDSGSGSGGDGGSGGGGCGGGGCGGCGS</sequence>